<proteinExistence type="predicted"/>
<dbReference type="SUPFAM" id="SSF52172">
    <property type="entry name" value="CheY-like"/>
    <property type="match status" value="1"/>
</dbReference>
<dbReference type="Pfam" id="PF00072">
    <property type="entry name" value="Response_reg"/>
    <property type="match status" value="1"/>
</dbReference>
<dbReference type="Proteomes" id="UP000251561">
    <property type="component" value="Chromosome"/>
</dbReference>
<reference evidence="3 4" key="1">
    <citation type="submission" date="2018-06" db="EMBL/GenBank/DDBJ databases">
        <title>Genome sequencing of Flavobacterium.</title>
        <authorList>
            <person name="Baek M.-G."/>
            <person name="Yi H."/>
        </authorList>
    </citation>
    <scope>NUCLEOTIDE SEQUENCE [LARGE SCALE GENOMIC DNA]</scope>
    <source>
        <strain evidence="3 4">HYN0086</strain>
    </source>
</reference>
<organism evidence="3 4">
    <name type="scientific">Flavobacterium fluviale</name>
    <dbReference type="NCBI Taxonomy" id="2249356"/>
    <lineage>
        <taxon>Bacteria</taxon>
        <taxon>Pseudomonadati</taxon>
        <taxon>Bacteroidota</taxon>
        <taxon>Flavobacteriia</taxon>
        <taxon>Flavobacteriales</taxon>
        <taxon>Flavobacteriaceae</taxon>
        <taxon>Flavobacterium</taxon>
    </lineage>
</organism>
<evidence type="ECO:0000259" key="2">
    <source>
        <dbReference type="PROSITE" id="PS50110"/>
    </source>
</evidence>
<dbReference type="PANTHER" id="PTHR44520">
    <property type="entry name" value="RESPONSE REGULATOR RCP1-RELATED"/>
    <property type="match status" value="1"/>
</dbReference>
<protein>
    <submittedName>
        <fullName evidence="3">Response regulator</fullName>
    </submittedName>
</protein>
<dbReference type="PROSITE" id="PS50110">
    <property type="entry name" value="RESPONSE_REGULATORY"/>
    <property type="match status" value="1"/>
</dbReference>
<dbReference type="InterPro" id="IPR011006">
    <property type="entry name" value="CheY-like_superfamily"/>
</dbReference>
<dbReference type="InterPro" id="IPR001789">
    <property type="entry name" value="Sig_transdc_resp-reg_receiver"/>
</dbReference>
<sequence length="149" mass="16878">MSKLHDPHKVILIADDDEDDRMLFLDAVEDLNLPAAVKAASDGQELLHTLDKDRDRLPDMIFLDINMPIKNGFDCLAEIRSREDALKEVKIIMLSTSKNADNIELCYKLGADLYAVKPSSFQGLKDLLQKVFEIDWSSIQKSSNRFLLA</sequence>
<gene>
    <name evidence="3" type="ORF">HYN86_14410</name>
</gene>
<feature type="modified residue" description="4-aspartylphosphate" evidence="1">
    <location>
        <position position="64"/>
    </location>
</feature>
<dbReference type="SMART" id="SM00448">
    <property type="entry name" value="REC"/>
    <property type="match status" value="1"/>
</dbReference>
<keyword evidence="1" id="KW-0597">Phosphoprotein</keyword>
<dbReference type="OrthoDB" id="7631574at2"/>
<dbReference type="AlphaFoldDB" id="A0A344LUY2"/>
<dbReference type="RefSeq" id="WP_113678668.1">
    <property type="nucleotide sequence ID" value="NZ_CP030261.1"/>
</dbReference>
<dbReference type="Gene3D" id="3.40.50.2300">
    <property type="match status" value="1"/>
</dbReference>
<feature type="domain" description="Response regulatory" evidence="2">
    <location>
        <begin position="10"/>
        <end position="132"/>
    </location>
</feature>
<keyword evidence="4" id="KW-1185">Reference proteome</keyword>
<dbReference type="InterPro" id="IPR052893">
    <property type="entry name" value="TCS_response_regulator"/>
</dbReference>
<evidence type="ECO:0000313" key="4">
    <source>
        <dbReference type="Proteomes" id="UP000251561"/>
    </source>
</evidence>
<evidence type="ECO:0000313" key="3">
    <source>
        <dbReference type="EMBL" id="AXB57724.1"/>
    </source>
</evidence>
<dbReference type="GO" id="GO:0000160">
    <property type="term" value="P:phosphorelay signal transduction system"/>
    <property type="evidence" value="ECO:0007669"/>
    <property type="project" value="InterPro"/>
</dbReference>
<dbReference type="EMBL" id="CP030261">
    <property type="protein sequence ID" value="AXB57724.1"/>
    <property type="molecule type" value="Genomic_DNA"/>
</dbReference>
<name>A0A344LUY2_9FLAO</name>
<evidence type="ECO:0000256" key="1">
    <source>
        <dbReference type="PROSITE-ProRule" id="PRU00169"/>
    </source>
</evidence>
<accession>A0A344LUY2</accession>
<dbReference type="KEGG" id="ffl:HYN86_14410"/>